<dbReference type="SUPFAM" id="SSF52172">
    <property type="entry name" value="CheY-like"/>
    <property type="match status" value="1"/>
</dbReference>
<sequence length="108" mass="11582">MGDIKFDCILMDLQMPVLDGEAAARYIKSTNSKNTNTPIVAVSAYSGTDPNEMSNVFDAALSKPLQKADLLHVFRQLGFKTSALHGTAHHKVTTTSQLAQPIPIAAAL</sequence>
<organism evidence="5 6">
    <name type="scientific">Candolleomyces eurysporus</name>
    <dbReference type="NCBI Taxonomy" id="2828524"/>
    <lineage>
        <taxon>Eukaryota</taxon>
        <taxon>Fungi</taxon>
        <taxon>Dikarya</taxon>
        <taxon>Basidiomycota</taxon>
        <taxon>Agaricomycotina</taxon>
        <taxon>Agaricomycetes</taxon>
        <taxon>Agaricomycetidae</taxon>
        <taxon>Agaricales</taxon>
        <taxon>Agaricineae</taxon>
        <taxon>Psathyrellaceae</taxon>
        <taxon>Candolleomyces</taxon>
    </lineage>
</organism>
<protein>
    <recommendedName>
        <fullName evidence="4">Response regulatory domain-containing protein</fullName>
    </recommendedName>
</protein>
<name>A0A9W8JIV4_9AGAR</name>
<evidence type="ECO:0000256" key="3">
    <source>
        <dbReference type="PROSITE-ProRule" id="PRU00169"/>
    </source>
</evidence>
<keyword evidence="6" id="KW-1185">Reference proteome</keyword>
<keyword evidence="2" id="KW-0902">Two-component regulatory system</keyword>
<reference evidence="5" key="1">
    <citation type="submission" date="2022-06" db="EMBL/GenBank/DDBJ databases">
        <title>Genome Sequence of Candolleomyces eurysporus.</title>
        <authorList>
            <person name="Buettner E."/>
        </authorList>
    </citation>
    <scope>NUCLEOTIDE SEQUENCE</scope>
    <source>
        <strain evidence="5">VTCC 930004</strain>
    </source>
</reference>
<evidence type="ECO:0000259" key="4">
    <source>
        <dbReference type="PROSITE" id="PS50110"/>
    </source>
</evidence>
<gene>
    <name evidence="5" type="ORF">H1R20_g5488</name>
</gene>
<dbReference type="PANTHER" id="PTHR45339:SF1">
    <property type="entry name" value="HYBRID SIGNAL TRANSDUCTION HISTIDINE KINASE J"/>
    <property type="match status" value="1"/>
</dbReference>
<dbReference type="AlphaFoldDB" id="A0A9W8JIV4"/>
<dbReference type="OrthoDB" id="3252522at2759"/>
<keyword evidence="1 3" id="KW-0597">Phosphoprotein</keyword>
<feature type="modified residue" description="4-aspartylphosphate" evidence="3">
    <location>
        <position position="12"/>
    </location>
</feature>
<dbReference type="PANTHER" id="PTHR45339">
    <property type="entry name" value="HYBRID SIGNAL TRANSDUCTION HISTIDINE KINASE J"/>
    <property type="match status" value="1"/>
</dbReference>
<dbReference type="InterPro" id="IPR001789">
    <property type="entry name" value="Sig_transdc_resp-reg_receiver"/>
</dbReference>
<evidence type="ECO:0000313" key="5">
    <source>
        <dbReference type="EMBL" id="KAJ2931630.1"/>
    </source>
</evidence>
<evidence type="ECO:0000256" key="1">
    <source>
        <dbReference type="ARBA" id="ARBA00022553"/>
    </source>
</evidence>
<comment type="caution">
    <text evidence="5">The sequence shown here is derived from an EMBL/GenBank/DDBJ whole genome shotgun (WGS) entry which is preliminary data.</text>
</comment>
<dbReference type="EMBL" id="JANBPK010000806">
    <property type="protein sequence ID" value="KAJ2931630.1"/>
    <property type="molecule type" value="Genomic_DNA"/>
</dbReference>
<dbReference type="CDD" id="cd17546">
    <property type="entry name" value="REC_hyHK_CKI1_RcsC-like"/>
    <property type="match status" value="1"/>
</dbReference>
<dbReference type="Gene3D" id="3.40.50.2300">
    <property type="match status" value="1"/>
</dbReference>
<feature type="domain" description="Response regulatory" evidence="4">
    <location>
        <begin position="1"/>
        <end position="78"/>
    </location>
</feature>
<dbReference type="Proteomes" id="UP001140091">
    <property type="component" value="Unassembled WGS sequence"/>
</dbReference>
<dbReference type="Pfam" id="PF00072">
    <property type="entry name" value="Response_reg"/>
    <property type="match status" value="1"/>
</dbReference>
<dbReference type="GO" id="GO:0000160">
    <property type="term" value="P:phosphorelay signal transduction system"/>
    <property type="evidence" value="ECO:0007669"/>
    <property type="project" value="UniProtKB-KW"/>
</dbReference>
<feature type="non-terminal residue" evidence="5">
    <location>
        <position position="108"/>
    </location>
</feature>
<evidence type="ECO:0000313" key="6">
    <source>
        <dbReference type="Proteomes" id="UP001140091"/>
    </source>
</evidence>
<evidence type="ECO:0000256" key="2">
    <source>
        <dbReference type="ARBA" id="ARBA00023012"/>
    </source>
</evidence>
<dbReference type="PROSITE" id="PS50110">
    <property type="entry name" value="RESPONSE_REGULATORY"/>
    <property type="match status" value="1"/>
</dbReference>
<dbReference type="InterPro" id="IPR011006">
    <property type="entry name" value="CheY-like_superfamily"/>
</dbReference>
<proteinExistence type="predicted"/>
<accession>A0A9W8JIV4</accession>